<proteinExistence type="predicted"/>
<reference evidence="2 3" key="1">
    <citation type="submission" date="2020-08" db="EMBL/GenBank/DDBJ databases">
        <title>Sequencing the genomes of 1000 actinobacteria strains.</title>
        <authorList>
            <person name="Klenk H.-P."/>
        </authorList>
    </citation>
    <scope>NUCLEOTIDE SEQUENCE [LARGE SCALE GENOMIC DNA]</scope>
    <source>
        <strain evidence="2 3">DSM 45258</strain>
    </source>
</reference>
<feature type="transmembrane region" description="Helical" evidence="1">
    <location>
        <begin position="52"/>
        <end position="73"/>
    </location>
</feature>
<comment type="caution">
    <text evidence="2">The sequence shown here is derived from an EMBL/GenBank/DDBJ whole genome shotgun (WGS) entry which is preliminary data.</text>
</comment>
<evidence type="ECO:0000256" key="1">
    <source>
        <dbReference type="SAM" id="Phobius"/>
    </source>
</evidence>
<evidence type="ECO:0000313" key="2">
    <source>
        <dbReference type="EMBL" id="MBB3040162.1"/>
    </source>
</evidence>
<gene>
    <name evidence="2" type="ORF">FHU29_004657</name>
</gene>
<dbReference type="OrthoDB" id="3787848at2"/>
<dbReference type="EMBL" id="JACHWS010000009">
    <property type="protein sequence ID" value="MBB3040162.1"/>
    <property type="molecule type" value="Genomic_DNA"/>
</dbReference>
<keyword evidence="1" id="KW-1133">Transmembrane helix</keyword>
<evidence type="ECO:0008006" key="4">
    <source>
        <dbReference type="Google" id="ProtNLM"/>
    </source>
</evidence>
<name>A0A839RTC9_9ACTN</name>
<keyword evidence="1" id="KW-0812">Transmembrane</keyword>
<dbReference type="Proteomes" id="UP000567922">
    <property type="component" value="Unassembled WGS sequence"/>
</dbReference>
<dbReference type="AlphaFoldDB" id="A0A839RTC9"/>
<sequence length="106" mass="11972">MGLTLFLLAIYTLAVLRVTRLITRDKITQPLRRWVADRFDDPDRPESSMTTYLFHCPACMSIWIAFALAPAAIALSGLTWWLLPFLALAASQLTVWNAVHLDPVDD</sequence>
<evidence type="ECO:0000313" key="3">
    <source>
        <dbReference type="Proteomes" id="UP000567922"/>
    </source>
</evidence>
<keyword evidence="1" id="KW-0472">Membrane</keyword>
<protein>
    <recommendedName>
        <fullName evidence="4">DUF1360 domain-containing protein</fullName>
    </recommendedName>
</protein>
<organism evidence="2 3">
    <name type="scientific">Hoyosella altamirensis</name>
    <dbReference type="NCBI Taxonomy" id="616997"/>
    <lineage>
        <taxon>Bacteria</taxon>
        <taxon>Bacillati</taxon>
        <taxon>Actinomycetota</taxon>
        <taxon>Actinomycetes</taxon>
        <taxon>Mycobacteriales</taxon>
        <taxon>Hoyosellaceae</taxon>
        <taxon>Hoyosella</taxon>
    </lineage>
</organism>
<accession>A0A839RTC9</accession>
<keyword evidence="3" id="KW-1185">Reference proteome</keyword>
<dbReference type="Pfam" id="PF07098">
    <property type="entry name" value="DUF1360"/>
    <property type="match status" value="1"/>
</dbReference>
<dbReference type="InterPro" id="IPR010773">
    <property type="entry name" value="Mycophage_PG1_Gp7"/>
</dbReference>
<dbReference type="RefSeq" id="WP_064442274.1">
    <property type="nucleotide sequence ID" value="NZ_BDDI01000022.1"/>
</dbReference>